<dbReference type="AlphaFoldDB" id="A0A9R1X0A9"/>
<dbReference type="EMBL" id="NBSK02000008">
    <property type="protein sequence ID" value="KAJ0193434.1"/>
    <property type="molecule type" value="Genomic_DNA"/>
</dbReference>
<evidence type="ECO:0000313" key="2">
    <source>
        <dbReference type="EMBL" id="KAJ0193434.1"/>
    </source>
</evidence>
<sequence length="148" mass="16866">MYHGGGGEPRIKNISSDVDRQSILQKYAYKSDVACISNLRMTRRCFTKLCDMLHTLGGLSTSRHMDIDEQVAIFLHIIAHNVNNRVMIGRFQCSGETNSKIVTRVCNAMIRLHPYLLKKPEPVTENSTVQKWKWFKLGVGFGKPNDKI</sequence>
<organism evidence="2 3">
    <name type="scientific">Lactuca sativa</name>
    <name type="common">Garden lettuce</name>
    <dbReference type="NCBI Taxonomy" id="4236"/>
    <lineage>
        <taxon>Eukaryota</taxon>
        <taxon>Viridiplantae</taxon>
        <taxon>Streptophyta</taxon>
        <taxon>Embryophyta</taxon>
        <taxon>Tracheophyta</taxon>
        <taxon>Spermatophyta</taxon>
        <taxon>Magnoliopsida</taxon>
        <taxon>eudicotyledons</taxon>
        <taxon>Gunneridae</taxon>
        <taxon>Pentapetalae</taxon>
        <taxon>asterids</taxon>
        <taxon>campanulids</taxon>
        <taxon>Asterales</taxon>
        <taxon>Asteraceae</taxon>
        <taxon>Cichorioideae</taxon>
        <taxon>Cichorieae</taxon>
        <taxon>Lactucinae</taxon>
        <taxon>Lactuca</taxon>
    </lineage>
</organism>
<reference evidence="2 3" key="1">
    <citation type="journal article" date="2017" name="Nat. Commun.">
        <title>Genome assembly with in vitro proximity ligation data and whole-genome triplication in lettuce.</title>
        <authorList>
            <person name="Reyes-Chin-Wo S."/>
            <person name="Wang Z."/>
            <person name="Yang X."/>
            <person name="Kozik A."/>
            <person name="Arikit S."/>
            <person name="Song C."/>
            <person name="Xia L."/>
            <person name="Froenicke L."/>
            <person name="Lavelle D.O."/>
            <person name="Truco M.J."/>
            <person name="Xia R."/>
            <person name="Zhu S."/>
            <person name="Xu C."/>
            <person name="Xu H."/>
            <person name="Xu X."/>
            <person name="Cox K."/>
            <person name="Korf I."/>
            <person name="Meyers B.C."/>
            <person name="Michelmore R.W."/>
        </authorList>
    </citation>
    <scope>NUCLEOTIDE SEQUENCE [LARGE SCALE GENOMIC DNA]</scope>
    <source>
        <strain evidence="3">cv. Salinas</strain>
        <tissue evidence="2">Seedlings</tissue>
    </source>
</reference>
<protein>
    <recommendedName>
        <fullName evidence="1">DUF8040 domain-containing protein</fullName>
    </recommendedName>
</protein>
<evidence type="ECO:0000259" key="1">
    <source>
        <dbReference type="Pfam" id="PF26138"/>
    </source>
</evidence>
<dbReference type="InterPro" id="IPR045249">
    <property type="entry name" value="HARBI1-like"/>
</dbReference>
<comment type="caution">
    <text evidence="2">The sequence shown here is derived from an EMBL/GenBank/DDBJ whole genome shotgun (WGS) entry which is preliminary data.</text>
</comment>
<dbReference type="PANTHER" id="PTHR22930">
    <property type="match status" value="1"/>
</dbReference>
<dbReference type="InterPro" id="IPR058353">
    <property type="entry name" value="DUF8040"/>
</dbReference>
<dbReference type="Proteomes" id="UP000235145">
    <property type="component" value="Unassembled WGS sequence"/>
</dbReference>
<dbReference type="PANTHER" id="PTHR22930:SF293">
    <property type="entry name" value="PROTEIN ALP1-LIKE"/>
    <property type="match status" value="1"/>
</dbReference>
<accession>A0A9R1X0A9</accession>
<dbReference type="Pfam" id="PF26138">
    <property type="entry name" value="DUF8040"/>
    <property type="match status" value="1"/>
</dbReference>
<keyword evidence="3" id="KW-1185">Reference proteome</keyword>
<name>A0A9R1X0A9_LACSA</name>
<gene>
    <name evidence="2" type="ORF">LSAT_V11C800404800</name>
</gene>
<proteinExistence type="predicted"/>
<feature type="domain" description="DUF8040" evidence="1">
    <location>
        <begin position="21"/>
        <end position="110"/>
    </location>
</feature>
<evidence type="ECO:0000313" key="3">
    <source>
        <dbReference type="Proteomes" id="UP000235145"/>
    </source>
</evidence>